<dbReference type="InterPro" id="IPR008969">
    <property type="entry name" value="CarboxyPept-like_regulatory"/>
</dbReference>
<dbReference type="Pfam" id="PF25183">
    <property type="entry name" value="OMP_b-brl_4"/>
    <property type="match status" value="1"/>
</dbReference>
<evidence type="ECO:0000256" key="6">
    <source>
        <dbReference type="ARBA" id="ARBA00023237"/>
    </source>
</evidence>
<dbReference type="SUPFAM" id="SSF49464">
    <property type="entry name" value="Carboxypeptidase regulatory domain-like"/>
    <property type="match status" value="1"/>
</dbReference>
<keyword evidence="5" id="KW-0472">Membrane</keyword>
<keyword evidence="6" id="KW-0998">Cell outer membrane</keyword>
<feature type="signal peptide" evidence="7">
    <location>
        <begin position="1"/>
        <end position="22"/>
    </location>
</feature>
<reference evidence="10" key="1">
    <citation type="journal article" date="2019" name="Int. J. Syst. Evol. Microbiol.">
        <title>The Global Catalogue of Microorganisms (GCM) 10K type strain sequencing project: providing services to taxonomists for standard genome sequencing and annotation.</title>
        <authorList>
            <consortium name="The Broad Institute Genomics Platform"/>
            <consortium name="The Broad Institute Genome Sequencing Center for Infectious Disease"/>
            <person name="Wu L."/>
            <person name="Ma J."/>
        </authorList>
    </citation>
    <scope>NUCLEOTIDE SEQUENCE [LARGE SCALE GENOMIC DNA]</scope>
    <source>
        <strain evidence="10">CGMCC 1.16026</strain>
    </source>
</reference>
<evidence type="ECO:0000256" key="1">
    <source>
        <dbReference type="ARBA" id="ARBA00004571"/>
    </source>
</evidence>
<dbReference type="Gene3D" id="2.60.40.10">
    <property type="entry name" value="Immunoglobulins"/>
    <property type="match status" value="1"/>
</dbReference>
<name>A0ABW1Z675_9BACT</name>
<evidence type="ECO:0000256" key="4">
    <source>
        <dbReference type="ARBA" id="ARBA00022692"/>
    </source>
</evidence>
<comment type="caution">
    <text evidence="9">The sequence shown here is derived from an EMBL/GenBank/DDBJ whole genome shotgun (WGS) entry which is preliminary data.</text>
</comment>
<dbReference type="Gene3D" id="2.40.170.20">
    <property type="entry name" value="TonB-dependent receptor, beta-barrel domain"/>
    <property type="match status" value="1"/>
</dbReference>
<dbReference type="EMBL" id="JBHSWI010000001">
    <property type="protein sequence ID" value="MFC6644661.1"/>
    <property type="molecule type" value="Genomic_DNA"/>
</dbReference>
<dbReference type="InterPro" id="IPR013783">
    <property type="entry name" value="Ig-like_fold"/>
</dbReference>
<dbReference type="PANTHER" id="PTHR30069:SF46">
    <property type="entry name" value="OAR PROTEIN"/>
    <property type="match status" value="1"/>
</dbReference>
<evidence type="ECO:0000259" key="8">
    <source>
        <dbReference type="Pfam" id="PF25183"/>
    </source>
</evidence>
<dbReference type="InterPro" id="IPR036942">
    <property type="entry name" value="Beta-barrel_TonB_sf"/>
</dbReference>
<evidence type="ECO:0000256" key="7">
    <source>
        <dbReference type="SAM" id="SignalP"/>
    </source>
</evidence>
<accession>A0ABW1Z675</accession>
<keyword evidence="4" id="KW-0812">Transmembrane</keyword>
<dbReference type="InterPro" id="IPR057601">
    <property type="entry name" value="Oar-like_b-barrel"/>
</dbReference>
<dbReference type="InterPro" id="IPR039426">
    <property type="entry name" value="TonB-dep_rcpt-like"/>
</dbReference>
<proteinExistence type="predicted"/>
<protein>
    <submittedName>
        <fullName evidence="9">TonB-dependent receptor domain-containing protein</fullName>
    </submittedName>
</protein>
<gene>
    <name evidence="9" type="ORF">ACFQBQ_03455</name>
</gene>
<evidence type="ECO:0000313" key="10">
    <source>
        <dbReference type="Proteomes" id="UP001596391"/>
    </source>
</evidence>
<dbReference type="Pfam" id="PF13620">
    <property type="entry name" value="CarboxypepD_reg"/>
    <property type="match status" value="1"/>
</dbReference>
<evidence type="ECO:0000256" key="2">
    <source>
        <dbReference type="ARBA" id="ARBA00022448"/>
    </source>
</evidence>
<evidence type="ECO:0000313" key="9">
    <source>
        <dbReference type="EMBL" id="MFC6644661.1"/>
    </source>
</evidence>
<comment type="subcellular location">
    <subcellularLocation>
        <location evidence="1">Cell outer membrane</location>
        <topology evidence="1">Multi-pass membrane protein</topology>
    </subcellularLocation>
</comment>
<dbReference type="PANTHER" id="PTHR30069">
    <property type="entry name" value="TONB-DEPENDENT OUTER MEMBRANE RECEPTOR"/>
    <property type="match status" value="1"/>
</dbReference>
<keyword evidence="10" id="KW-1185">Reference proteome</keyword>
<feature type="chain" id="PRO_5046125218" evidence="7">
    <location>
        <begin position="23"/>
        <end position="851"/>
    </location>
</feature>
<sequence length="851" mass="92036">MAFLNFLRVAASLAIAATAVQAQQAVPLRGILVDPSGAPVVGVSLELSSSDGQVRAQATSAANGEFSLGSIIPGSYVVSVPAANGLAAQTRSLEIKNNISALRLVLVPETVTQTVNVDAGRPLSTEASANHDSVAVQSSALDHLPVFDQNIVGALTPFLDPAATSSSGTSIIVDGMEMVNGVNVSPSAIAEVRINSDPYSAEFASPGRGRLEITTKPGSPQYHGTFNFIARDAVFNATNYFAPVRPPEQRRIYEGHFTGPVGHGGHSTILLTGTRQEDDLQTAIHAVGPRGLVAENSPTPSRSNQITGRVSHDFSDAHRVAVSYNFRYNTIDGYLVGGVVLPEAGLNSANRQDQIVFNDRVIVTPNLVQQVQLLLERETDSEKSITNAQSIQVQEAFTGGGAQGDTYRTENTIGLIDVVAWTHRKHYVRFGVNVPQISRRAVDDHSNRLGIFAFNSLSDYAAAKPYSFTVQQGAGRATYFATEIGTFVQDEISLRGNLQVTVGLRYQWQTYLTSTGNFAPRVSLAYAPAKKWVLRAGSGIFYDRTGGDFLVTFKLHNGTVLRQYQILDPSYPNALPAGTNLSQLPTSIVREQPGMRAAYQVQYSGTVERQLGSGLTASATYRGITGIDVFRSRDANAPLPPYTTMRPDTSVGFVQQVEAGGRSRLNALDLGLHGKVGIWFQGQAQYTFSHSENNTGGLNWYPQNQYAPNDEWGRADLDRRHRFNLLASIYPGHWLSLGLAAAVYSGTPYTELAGTDLYDTGLGNARPSGVARNTLQGSGTTTLDLLWDHDFHLDHRKGEQAKILNLGVSGFNVLNHANFSNFIGNVRSPLYKQATTALPARQLQFSLRYQF</sequence>
<dbReference type="SUPFAM" id="SSF56935">
    <property type="entry name" value="Porins"/>
    <property type="match status" value="1"/>
</dbReference>
<keyword evidence="2" id="KW-0813">Transport</keyword>
<feature type="domain" description="TonB-dependent transporter Oar-like beta-barrel" evidence="8">
    <location>
        <begin position="512"/>
        <end position="727"/>
    </location>
</feature>
<keyword evidence="9" id="KW-0675">Receptor</keyword>
<dbReference type="Proteomes" id="UP001596391">
    <property type="component" value="Unassembled WGS sequence"/>
</dbReference>
<organism evidence="9 10">
    <name type="scientific">Granulicella cerasi</name>
    <dbReference type="NCBI Taxonomy" id="741063"/>
    <lineage>
        <taxon>Bacteria</taxon>
        <taxon>Pseudomonadati</taxon>
        <taxon>Acidobacteriota</taxon>
        <taxon>Terriglobia</taxon>
        <taxon>Terriglobales</taxon>
        <taxon>Acidobacteriaceae</taxon>
        <taxon>Granulicella</taxon>
    </lineage>
</organism>
<evidence type="ECO:0000256" key="5">
    <source>
        <dbReference type="ARBA" id="ARBA00023136"/>
    </source>
</evidence>
<keyword evidence="7" id="KW-0732">Signal</keyword>
<evidence type="ECO:0000256" key="3">
    <source>
        <dbReference type="ARBA" id="ARBA00022452"/>
    </source>
</evidence>
<keyword evidence="3" id="KW-1134">Transmembrane beta strand</keyword>